<evidence type="ECO:0000313" key="1">
    <source>
        <dbReference type="EMBL" id="MEM0543821.1"/>
    </source>
</evidence>
<organism evidence="1 2">
    <name type="scientific">Flavobacterium aureirubrum</name>
    <dbReference type="NCBI Taxonomy" id="3133147"/>
    <lineage>
        <taxon>Bacteria</taxon>
        <taxon>Pseudomonadati</taxon>
        <taxon>Bacteroidota</taxon>
        <taxon>Flavobacteriia</taxon>
        <taxon>Flavobacteriales</taxon>
        <taxon>Flavobacteriaceae</taxon>
        <taxon>Flavobacterium</taxon>
    </lineage>
</organism>
<dbReference type="RefSeq" id="WP_342696996.1">
    <property type="nucleotide sequence ID" value="NZ_JBCGDO010000027.1"/>
</dbReference>
<evidence type="ECO:0008006" key="3">
    <source>
        <dbReference type="Google" id="ProtNLM"/>
    </source>
</evidence>
<keyword evidence="2" id="KW-1185">Reference proteome</keyword>
<name>A0ABU9N8Q0_9FLAO</name>
<dbReference type="Proteomes" id="UP001460072">
    <property type="component" value="Unassembled WGS sequence"/>
</dbReference>
<proteinExistence type="predicted"/>
<protein>
    <recommendedName>
        <fullName evidence="3">Restriction endonuclease</fullName>
    </recommendedName>
</protein>
<gene>
    <name evidence="1" type="ORF">WFZ85_14470</name>
</gene>
<evidence type="ECO:0000313" key="2">
    <source>
        <dbReference type="Proteomes" id="UP001460072"/>
    </source>
</evidence>
<dbReference type="EMBL" id="JBCGDO010000027">
    <property type="protein sequence ID" value="MEM0543821.1"/>
    <property type="molecule type" value="Genomic_DNA"/>
</dbReference>
<comment type="caution">
    <text evidence="1">The sequence shown here is derived from an EMBL/GenBank/DDBJ whole genome shotgun (WGS) entry which is preliminary data.</text>
</comment>
<accession>A0ABU9N8Q0</accession>
<sequence>MIQKFKQTIPKQRNGVVSSTDIFIVDYKKHNGGNVEVVEILPQIEHVYLNNSRPIEIQYFAFDDNALTVASEEGQVEHCECVLFPTTCNDSDWMLLAETKYSNDISTAFNPKYGYPNKMINQIISTVNYLRMKEVFDEKKRVSAILSFPKLALDFSETFYAMSDKTAEEILLNHNILIRPTNEGVVISEKRIKI</sequence>
<reference evidence="1 2" key="1">
    <citation type="submission" date="2024-03" db="EMBL/GenBank/DDBJ databases">
        <title>Two novel species of the genus Flavobacterium exhibiting potentially degradation of complex polysaccharides.</title>
        <authorList>
            <person name="Lian X."/>
        </authorList>
    </citation>
    <scope>NUCLEOTIDE SEQUENCE [LARGE SCALE GENOMIC DNA]</scope>
    <source>
        <strain evidence="2">j3</strain>
    </source>
</reference>